<dbReference type="Pfam" id="PF07386">
    <property type="entry name" value="DUF1499"/>
    <property type="match status" value="1"/>
</dbReference>
<reference evidence="1" key="1">
    <citation type="submission" date="2022-10" db="EMBL/GenBank/DDBJ databases">
        <title>Roseovarius pelagicus sp. nov., isolated from Arctic seawater.</title>
        <authorList>
            <person name="Hong Y.W."/>
            <person name="Hwang C.Y."/>
        </authorList>
    </citation>
    <scope>NUCLEOTIDE SEQUENCE</scope>
    <source>
        <strain evidence="1">HL-MP18</strain>
    </source>
</reference>
<organism evidence="1 2">
    <name type="scientific">Roseovarius pelagicus</name>
    <dbReference type="NCBI Taxonomy" id="2980108"/>
    <lineage>
        <taxon>Bacteria</taxon>
        <taxon>Pseudomonadati</taxon>
        <taxon>Pseudomonadota</taxon>
        <taxon>Alphaproteobacteria</taxon>
        <taxon>Rhodobacterales</taxon>
        <taxon>Roseobacteraceae</taxon>
        <taxon>Roseovarius</taxon>
    </lineage>
</organism>
<protein>
    <submittedName>
        <fullName evidence="1">DUF1499 domain-containing protein</fullName>
    </submittedName>
</protein>
<dbReference type="EMBL" id="CP106738">
    <property type="protein sequence ID" value="UXX83940.1"/>
    <property type="molecule type" value="Genomic_DNA"/>
</dbReference>
<evidence type="ECO:0000313" key="2">
    <source>
        <dbReference type="Proteomes" id="UP001064087"/>
    </source>
</evidence>
<evidence type="ECO:0000313" key="1">
    <source>
        <dbReference type="EMBL" id="UXX83940.1"/>
    </source>
</evidence>
<accession>A0ABY6DEJ6</accession>
<name>A0ABY6DEJ6_9RHOB</name>
<keyword evidence="2" id="KW-1185">Reference proteome</keyword>
<dbReference type="RefSeq" id="WP_263048383.1">
    <property type="nucleotide sequence ID" value="NZ_CP106738.1"/>
</dbReference>
<gene>
    <name evidence="1" type="ORF">N7U68_04595</name>
</gene>
<dbReference type="InterPro" id="IPR010865">
    <property type="entry name" value="DUF1499"/>
</dbReference>
<proteinExistence type="predicted"/>
<sequence>MKWAMWLGLFTVALLGAWAWVRLAPSDATRWHVMPSQVADTDMPSGAMRVVAADLAQLDTVIRATPRTVVLAGSVESGMITYVTRSKVVGFPDYTTVRRNGEKIEIYGRLRFGKSDLGVNATRVDGWLEALRQRG</sequence>
<dbReference type="Proteomes" id="UP001064087">
    <property type="component" value="Chromosome"/>
</dbReference>